<gene>
    <name evidence="2" type="ORF">SAMN02745244_02181</name>
</gene>
<dbReference type="STRING" id="1123357.SAMN02745244_02181"/>
<sequence length="248" mass="26898">MAWPGPARPGLARARPGLCHRRFGATKIGHWSILLRLGSSIGQCPAVGAWVRCRRLGSGRFWLVWSRGSATGRFWGVWGRVSASALPSGRGMRRRRLGSGRFCPVWSRGSATGRFWGVWGRVSASALPSGRGVRRQPLGIGRFSWQDGSEVTTGRFSQPWVRAASDSSAQVSRTRIHGPWFGSVGPGFAPLSQLKEPAGAAGIAVADGLITTGPCTNLSIRGGRRYTGPPRRIQRSVHTQPRPRPERD</sequence>
<reference evidence="2 3" key="1">
    <citation type="submission" date="2016-11" db="EMBL/GenBank/DDBJ databases">
        <authorList>
            <person name="Jaros S."/>
            <person name="Januszkiewicz K."/>
            <person name="Wedrychowicz H."/>
        </authorList>
    </citation>
    <scope>NUCLEOTIDE SEQUENCE [LARGE SCALE GENOMIC DNA]</scope>
    <source>
        <strain evidence="2 3">DSM 12906</strain>
    </source>
</reference>
<dbReference type="AlphaFoldDB" id="A0A1M6I5L0"/>
<protein>
    <submittedName>
        <fullName evidence="2">Uncharacterized protein</fullName>
    </submittedName>
</protein>
<name>A0A1M6I5L0_9ACTN</name>
<dbReference type="EMBL" id="FQZG01000037">
    <property type="protein sequence ID" value="SHJ29747.1"/>
    <property type="molecule type" value="Genomic_DNA"/>
</dbReference>
<dbReference type="Proteomes" id="UP000184512">
    <property type="component" value="Unassembled WGS sequence"/>
</dbReference>
<proteinExistence type="predicted"/>
<feature type="region of interest" description="Disordered" evidence="1">
    <location>
        <begin position="220"/>
        <end position="248"/>
    </location>
</feature>
<evidence type="ECO:0000313" key="3">
    <source>
        <dbReference type="Proteomes" id="UP000184512"/>
    </source>
</evidence>
<evidence type="ECO:0000313" key="2">
    <source>
        <dbReference type="EMBL" id="SHJ29747.1"/>
    </source>
</evidence>
<evidence type="ECO:0000256" key="1">
    <source>
        <dbReference type="SAM" id="MobiDB-lite"/>
    </source>
</evidence>
<organism evidence="2 3">
    <name type="scientific">Tessaracoccus bendigoensis DSM 12906</name>
    <dbReference type="NCBI Taxonomy" id="1123357"/>
    <lineage>
        <taxon>Bacteria</taxon>
        <taxon>Bacillati</taxon>
        <taxon>Actinomycetota</taxon>
        <taxon>Actinomycetes</taxon>
        <taxon>Propionibacteriales</taxon>
        <taxon>Propionibacteriaceae</taxon>
        <taxon>Tessaracoccus</taxon>
    </lineage>
</organism>
<accession>A0A1M6I5L0</accession>
<keyword evidence="3" id="KW-1185">Reference proteome</keyword>